<keyword evidence="3" id="KW-1185">Reference proteome</keyword>
<evidence type="ECO:0000256" key="1">
    <source>
        <dbReference type="SAM" id="MobiDB-lite"/>
    </source>
</evidence>
<dbReference type="GO" id="GO:0032299">
    <property type="term" value="C:ribonuclease H2 complex"/>
    <property type="evidence" value="ECO:0007669"/>
    <property type="project" value="InterPro"/>
</dbReference>
<feature type="region of interest" description="Disordered" evidence="1">
    <location>
        <begin position="1"/>
        <end position="26"/>
    </location>
</feature>
<gene>
    <name evidence="2" type="ORF">TRICI_003891</name>
</gene>
<proteinExistence type="predicted"/>
<name>A0A642V3R6_9ASCO</name>
<organism evidence="2 3">
    <name type="scientific">Trichomonascus ciferrii</name>
    <dbReference type="NCBI Taxonomy" id="44093"/>
    <lineage>
        <taxon>Eukaryota</taxon>
        <taxon>Fungi</taxon>
        <taxon>Dikarya</taxon>
        <taxon>Ascomycota</taxon>
        <taxon>Saccharomycotina</taxon>
        <taxon>Dipodascomycetes</taxon>
        <taxon>Dipodascales</taxon>
        <taxon>Trichomonascaceae</taxon>
        <taxon>Trichomonascus</taxon>
        <taxon>Trichomonascus ciferrii complex</taxon>
    </lineage>
</organism>
<dbReference type="OrthoDB" id="6222486at2759"/>
<dbReference type="VEuPathDB" id="FungiDB:TRICI_003891"/>
<comment type="caution">
    <text evidence="2">The sequence shown here is derived from an EMBL/GenBank/DDBJ whole genome shotgun (WGS) entry which is preliminary data.</text>
</comment>
<dbReference type="Pfam" id="PF08615">
    <property type="entry name" value="RNase_H2_suC"/>
    <property type="match status" value="1"/>
</dbReference>
<dbReference type="InterPro" id="IPR013924">
    <property type="entry name" value="RNase_H2_suC"/>
</dbReference>
<reference evidence="2" key="1">
    <citation type="journal article" date="2019" name="G3 (Bethesda)">
        <title>Genome Assemblies of Two Rare Opportunistic Yeast Pathogens: Diutina rugosa (syn. Candida rugosa) and Trichomonascus ciferrii (syn. Candida ciferrii).</title>
        <authorList>
            <person name="Mixao V."/>
            <person name="Saus E."/>
            <person name="Hansen A.P."/>
            <person name="Lass-Florl C."/>
            <person name="Gabaldon T."/>
        </authorList>
    </citation>
    <scope>NUCLEOTIDE SEQUENCE</scope>
    <source>
        <strain evidence="2">CBS 4856</strain>
    </source>
</reference>
<evidence type="ECO:0000313" key="2">
    <source>
        <dbReference type="EMBL" id="KAA8911169.1"/>
    </source>
</evidence>
<feature type="compositionally biased region" description="Acidic residues" evidence="1">
    <location>
        <begin position="11"/>
        <end position="20"/>
    </location>
</feature>
<sequence>MKRTQAPPNDHDDDEDDDEERPEKFLKPHAKFSKLTVWGHESSPDSNNDPFITGLTDWVSISHAVSASHPPFVLN</sequence>
<dbReference type="AlphaFoldDB" id="A0A642V3R6"/>
<dbReference type="Gene3D" id="2.40.128.680">
    <property type="match status" value="1"/>
</dbReference>
<dbReference type="GO" id="GO:0006401">
    <property type="term" value="P:RNA catabolic process"/>
    <property type="evidence" value="ECO:0007669"/>
    <property type="project" value="InterPro"/>
</dbReference>
<evidence type="ECO:0000313" key="3">
    <source>
        <dbReference type="Proteomes" id="UP000761534"/>
    </source>
</evidence>
<protein>
    <submittedName>
        <fullName evidence="2">Uncharacterized protein</fullName>
    </submittedName>
</protein>
<dbReference type="EMBL" id="SWFS01000291">
    <property type="protein sequence ID" value="KAA8911169.1"/>
    <property type="molecule type" value="Genomic_DNA"/>
</dbReference>
<dbReference type="Proteomes" id="UP000761534">
    <property type="component" value="Unassembled WGS sequence"/>
</dbReference>
<accession>A0A642V3R6</accession>